<dbReference type="GO" id="GO:0006412">
    <property type="term" value="P:translation"/>
    <property type="evidence" value="ECO:0007669"/>
    <property type="project" value="InterPro"/>
</dbReference>
<evidence type="ECO:0000313" key="3">
    <source>
        <dbReference type="Proteomes" id="UP000688137"/>
    </source>
</evidence>
<proteinExistence type="predicted"/>
<dbReference type="Proteomes" id="UP000688137">
    <property type="component" value="Unassembled WGS sequence"/>
</dbReference>
<keyword evidence="3" id="KW-1185">Reference proteome</keyword>
<gene>
    <name evidence="2" type="ORF">PPRIM_AZ9-3.1.T0540165</name>
</gene>
<dbReference type="GO" id="GO:0005762">
    <property type="term" value="C:mitochondrial large ribosomal subunit"/>
    <property type="evidence" value="ECO:0007669"/>
    <property type="project" value="TreeGrafter"/>
</dbReference>
<dbReference type="Pfam" id="PF01245">
    <property type="entry name" value="Ribosomal_L19"/>
    <property type="match status" value="1"/>
</dbReference>
<feature type="region of interest" description="Disordered" evidence="1">
    <location>
        <begin position="196"/>
        <end position="220"/>
    </location>
</feature>
<comment type="caution">
    <text evidence="2">The sequence shown here is derived from an EMBL/GenBank/DDBJ whole genome shotgun (WGS) entry which is preliminary data.</text>
</comment>
<sequence>MIGFYRSLVNTIPRFNIVYGYVPKRSPFDKTHYIENYIPRQIPYPKSRRPRLPQWDDEQTVWPIIPPSPIVTRKKLLQQLEKEEFERLQIIKPMTFPDFRVGDVIQVKWIHNMSEPTMNTYQGLCVGKRRSNSLDASFKFIFRYCGVDVFMNVKQNSPYLKEVTILKKGTGNIRNKVALFTKRLAKQQFITPIMKKGKPVRRKDDPIRKRSSRSRTSISMLKSIEDPLLVEKPVEKKAKKVYKKKQAEQETIVEPNDNTNKQQ</sequence>
<dbReference type="GO" id="GO:0003735">
    <property type="term" value="F:structural constituent of ribosome"/>
    <property type="evidence" value="ECO:0007669"/>
    <property type="project" value="InterPro"/>
</dbReference>
<dbReference type="PANTHER" id="PTHR15680">
    <property type="entry name" value="RIBOSOMAL PROTEIN L19"/>
    <property type="match status" value="1"/>
</dbReference>
<evidence type="ECO:0008006" key="4">
    <source>
        <dbReference type="Google" id="ProtNLM"/>
    </source>
</evidence>
<dbReference type="OMA" id="LGYNENH"/>
<evidence type="ECO:0000313" key="2">
    <source>
        <dbReference type="EMBL" id="CAD8075359.1"/>
    </source>
</evidence>
<reference evidence="2" key="1">
    <citation type="submission" date="2021-01" db="EMBL/GenBank/DDBJ databases">
        <authorList>
            <consortium name="Genoscope - CEA"/>
            <person name="William W."/>
        </authorList>
    </citation>
    <scope>NUCLEOTIDE SEQUENCE</scope>
</reference>
<dbReference type="AlphaFoldDB" id="A0A8S1M6I1"/>
<accession>A0A8S1M6I1</accession>
<dbReference type="InterPro" id="IPR001857">
    <property type="entry name" value="Ribosomal_bL19"/>
</dbReference>
<name>A0A8S1M6I1_PARPR</name>
<evidence type="ECO:0000256" key="1">
    <source>
        <dbReference type="SAM" id="MobiDB-lite"/>
    </source>
</evidence>
<dbReference type="EMBL" id="CAJJDM010000054">
    <property type="protein sequence ID" value="CAD8075359.1"/>
    <property type="molecule type" value="Genomic_DNA"/>
</dbReference>
<dbReference type="PANTHER" id="PTHR15680:SF9">
    <property type="entry name" value="LARGE RIBOSOMAL SUBUNIT PROTEIN BL19M"/>
    <property type="match status" value="1"/>
</dbReference>
<protein>
    <recommendedName>
        <fullName evidence="4">Ribosomal protein L19</fullName>
    </recommendedName>
</protein>
<organism evidence="2 3">
    <name type="scientific">Paramecium primaurelia</name>
    <dbReference type="NCBI Taxonomy" id="5886"/>
    <lineage>
        <taxon>Eukaryota</taxon>
        <taxon>Sar</taxon>
        <taxon>Alveolata</taxon>
        <taxon>Ciliophora</taxon>
        <taxon>Intramacronucleata</taxon>
        <taxon>Oligohymenophorea</taxon>
        <taxon>Peniculida</taxon>
        <taxon>Parameciidae</taxon>
        <taxon>Paramecium</taxon>
    </lineage>
</organism>